<dbReference type="GO" id="GO:0003887">
    <property type="term" value="F:DNA-directed DNA polymerase activity"/>
    <property type="evidence" value="ECO:0007669"/>
    <property type="project" value="UniProtKB-KW"/>
</dbReference>
<dbReference type="PANTHER" id="PTHR10670:SF0">
    <property type="entry name" value="DNA POLYMERASE EPSILON CATALYTIC SUBUNIT A"/>
    <property type="match status" value="1"/>
</dbReference>
<dbReference type="Pfam" id="PF23250">
    <property type="entry name" value="zf_DPOE_2"/>
    <property type="match status" value="1"/>
</dbReference>
<dbReference type="SMART" id="SM01159">
    <property type="entry name" value="DUF1744"/>
    <property type="match status" value="1"/>
</dbReference>
<organism evidence="10">
    <name type="scientific">Anisakis simplex</name>
    <name type="common">Herring worm</name>
    <dbReference type="NCBI Taxonomy" id="6269"/>
    <lineage>
        <taxon>Eukaryota</taxon>
        <taxon>Metazoa</taxon>
        <taxon>Ecdysozoa</taxon>
        <taxon>Nematoda</taxon>
        <taxon>Chromadorea</taxon>
        <taxon>Rhabditida</taxon>
        <taxon>Spirurina</taxon>
        <taxon>Ascaridomorpha</taxon>
        <taxon>Ascaridoidea</taxon>
        <taxon>Anisakidae</taxon>
        <taxon>Anisakis</taxon>
        <taxon>Anisakis simplex complex</taxon>
    </lineage>
</organism>
<comment type="subcellular location">
    <subcellularLocation>
        <location evidence="6">Nucleus</location>
    </subcellularLocation>
</comment>
<evidence type="ECO:0000256" key="5">
    <source>
        <dbReference type="ARBA" id="ARBA00023125"/>
    </source>
</evidence>
<dbReference type="GO" id="GO:0008622">
    <property type="term" value="C:epsilon DNA polymerase complex"/>
    <property type="evidence" value="ECO:0007669"/>
    <property type="project" value="InterPro"/>
</dbReference>
<dbReference type="GO" id="GO:0003677">
    <property type="term" value="F:DNA binding"/>
    <property type="evidence" value="ECO:0007669"/>
    <property type="project" value="UniProtKB-KW"/>
</dbReference>
<comment type="cofactor">
    <cofactor evidence="6">
        <name>[4Fe-4S] cluster</name>
        <dbReference type="ChEBI" id="CHEBI:49883"/>
    </cofactor>
</comment>
<dbReference type="GO" id="GO:0006272">
    <property type="term" value="P:leading strand elongation"/>
    <property type="evidence" value="ECO:0007669"/>
    <property type="project" value="TreeGrafter"/>
</dbReference>
<dbReference type="PANTHER" id="PTHR10670">
    <property type="entry name" value="DNA POLYMERASE EPSILON CATALYTIC SUBUNIT A"/>
    <property type="match status" value="1"/>
</dbReference>
<proteinExistence type="inferred from homology"/>
<evidence type="ECO:0000256" key="4">
    <source>
        <dbReference type="ARBA" id="ARBA00022932"/>
    </source>
</evidence>
<gene>
    <name evidence="8" type="ORF">ASIM_LOCUS16762</name>
</gene>
<accession>A0A0M3K8R4</accession>
<dbReference type="GO" id="GO:0000278">
    <property type="term" value="P:mitotic cell cycle"/>
    <property type="evidence" value="ECO:0007669"/>
    <property type="project" value="TreeGrafter"/>
</dbReference>
<keyword evidence="5 6" id="KW-0238">DNA-binding</keyword>
<feature type="domain" description="DNA polymerase epsilon catalytic subunit A C-terminal" evidence="7">
    <location>
        <begin position="107"/>
        <end position="510"/>
    </location>
</feature>
<reference evidence="8 9" key="2">
    <citation type="submission" date="2018-11" db="EMBL/GenBank/DDBJ databases">
        <authorList>
            <consortium name="Pathogen Informatics"/>
        </authorList>
    </citation>
    <scope>NUCLEOTIDE SEQUENCE [LARGE SCALE GENOMIC DNA]</scope>
</reference>
<dbReference type="GO" id="GO:0008270">
    <property type="term" value="F:zinc ion binding"/>
    <property type="evidence" value="ECO:0007669"/>
    <property type="project" value="UniProtKB-KW"/>
</dbReference>
<evidence type="ECO:0000313" key="8">
    <source>
        <dbReference type="EMBL" id="VDK58636.1"/>
    </source>
</evidence>
<dbReference type="GO" id="GO:0006297">
    <property type="term" value="P:nucleotide-excision repair, DNA gap filling"/>
    <property type="evidence" value="ECO:0007669"/>
    <property type="project" value="TreeGrafter"/>
</dbReference>
<dbReference type="GO" id="GO:0008310">
    <property type="term" value="F:single-stranded DNA 3'-5' DNA exonuclease activity"/>
    <property type="evidence" value="ECO:0007669"/>
    <property type="project" value="TreeGrafter"/>
</dbReference>
<evidence type="ECO:0000256" key="2">
    <source>
        <dbReference type="ARBA" id="ARBA00022695"/>
    </source>
</evidence>
<keyword evidence="2 6" id="KW-0548">Nucleotidyltransferase</keyword>
<keyword evidence="4 6" id="KW-0239">DNA-directed DNA polymerase</keyword>
<keyword evidence="6" id="KW-0479">Metal-binding</keyword>
<dbReference type="Pfam" id="PF22912">
    <property type="entry name" value="zf-DPOE"/>
    <property type="match status" value="1"/>
</dbReference>
<dbReference type="Proteomes" id="UP000267096">
    <property type="component" value="Unassembled WGS sequence"/>
</dbReference>
<name>A0A0M3K8R4_ANISI</name>
<keyword evidence="6" id="KW-0539">Nucleus</keyword>
<evidence type="ECO:0000259" key="7">
    <source>
        <dbReference type="SMART" id="SM01159"/>
    </source>
</evidence>
<keyword evidence="1 6" id="KW-0808">Transferase</keyword>
<keyword evidence="6" id="KW-0411">Iron-sulfur</keyword>
<comment type="function">
    <text evidence="6">DNA polymerase II participates in chromosomal DNA replication.</text>
</comment>
<protein>
    <recommendedName>
        <fullName evidence="6">DNA polymerase epsilon catalytic subunit</fullName>
        <ecNumber evidence="6">2.7.7.7</ecNumber>
    </recommendedName>
</protein>
<keyword evidence="6" id="KW-0004">4Fe-4S</keyword>
<evidence type="ECO:0000256" key="1">
    <source>
        <dbReference type="ARBA" id="ARBA00022679"/>
    </source>
</evidence>
<keyword evidence="6" id="KW-0408">Iron</keyword>
<evidence type="ECO:0000313" key="10">
    <source>
        <dbReference type="WBParaSite" id="ASIM_0001735501-mRNA-1"/>
    </source>
</evidence>
<comment type="catalytic activity">
    <reaction evidence="6">
        <text>DNA(n) + a 2'-deoxyribonucleoside 5'-triphosphate = DNA(n+1) + diphosphate</text>
        <dbReference type="Rhea" id="RHEA:22508"/>
        <dbReference type="Rhea" id="RHEA-COMP:17339"/>
        <dbReference type="Rhea" id="RHEA-COMP:17340"/>
        <dbReference type="ChEBI" id="CHEBI:33019"/>
        <dbReference type="ChEBI" id="CHEBI:61560"/>
        <dbReference type="ChEBI" id="CHEBI:173112"/>
        <dbReference type="EC" id="2.7.7.7"/>
    </reaction>
</comment>
<dbReference type="EC" id="2.7.7.7" evidence="6"/>
<keyword evidence="6" id="KW-0862">Zinc</keyword>
<dbReference type="GO" id="GO:0051539">
    <property type="term" value="F:4 iron, 4 sulfur cluster binding"/>
    <property type="evidence" value="ECO:0007669"/>
    <property type="project" value="UniProtKB-KW"/>
</dbReference>
<dbReference type="InterPro" id="IPR013697">
    <property type="entry name" value="DNA_pol_e_suA_C"/>
</dbReference>
<dbReference type="OrthoDB" id="10060449at2759"/>
<reference evidence="10" key="1">
    <citation type="submission" date="2017-02" db="UniProtKB">
        <authorList>
            <consortium name="WormBaseParasite"/>
        </authorList>
    </citation>
    <scope>IDENTIFICATION</scope>
</reference>
<evidence type="ECO:0000256" key="3">
    <source>
        <dbReference type="ARBA" id="ARBA00022705"/>
    </source>
</evidence>
<dbReference type="InterPro" id="IPR029703">
    <property type="entry name" value="POL2"/>
</dbReference>
<sequence length="781" mass="88329">MKSALNRELCAMRVEGIYEAQVPIEFRAILELGSCCKLKTDRSSTFTMTSVNLEQLEAVTDAEYLPEKSIRSAYYYEYRQDKFCVIAVINTAANDAIIVGVNMEFPNVTKIYDNEKAALEGTAVTPLLERKPTVNFNTFQCATVKEAQNTVDKYLRAIRQVDTQPMFIAVHSNEQTSALMKGVQSLKEFPLVRIHCPEPTNLFSALDWQRNVPRRIIKHYFNSFVYLHDYVQYSRYLRIPLGNVPADISLFAADLFYARHLTKFGHVLWISPLIRPDLGGKELDDWRIGSDWNYSAVTDRPPAIVNHSRLCTEVCVELELGAVTVNALVHNARIADAEGGSGSTGFLSSVSLSGDVLCGKVKTIAQYDEAASVSGAMKVLRSMVQECAKDIHLSSNAIADQLIVNIYRWIHSPRALLYEPAIARAVDILVTKLCLLLVAEITRMGGEVLHASQTRMIICTKRANKQLATAFITSMISTLKQNPLFAALYISPIHFWNILLWMDIENYACIEFADVGDEENGKEDRITSKLSIADLLPEEAMCKSTFSRILLEYMQTIATKMKSEVVSGEELVAYREDLIRNEISERLFAIFSKLAIYKKDVAMPDRTASRETLHDAPLQLAKCIIHFLSFDEKVAQTVDKLRSQLLRLLGYDDSCEEGMWHPMAVCCNLSQVFCDACNQYNDLNAVQEDEWICENCKKALSVKMIEGLLIERLKQLAVAYSLQDFKCTKCGSIRKNNLIRFCECSGNFQGLITESELTFNLEIFERIAWRRQLKELAEVCR</sequence>
<comment type="similarity">
    <text evidence="6">Belongs to the DNA polymerase type-B family.</text>
</comment>
<keyword evidence="6" id="KW-0863">Zinc-finger</keyword>
<dbReference type="WBParaSite" id="ASIM_0001735501-mRNA-1">
    <property type="protein sequence ID" value="ASIM_0001735501-mRNA-1"/>
    <property type="gene ID" value="ASIM_0001735501"/>
</dbReference>
<dbReference type="GO" id="GO:0045004">
    <property type="term" value="P:DNA replication proofreading"/>
    <property type="evidence" value="ECO:0007669"/>
    <property type="project" value="TreeGrafter"/>
</dbReference>
<keyword evidence="9" id="KW-1185">Reference proteome</keyword>
<keyword evidence="3 6" id="KW-0235">DNA replication</keyword>
<dbReference type="GO" id="GO:0006287">
    <property type="term" value="P:base-excision repair, gap-filling"/>
    <property type="evidence" value="ECO:0007669"/>
    <property type="project" value="TreeGrafter"/>
</dbReference>
<dbReference type="AlphaFoldDB" id="A0A0M3K8R4"/>
<evidence type="ECO:0000313" key="9">
    <source>
        <dbReference type="Proteomes" id="UP000267096"/>
    </source>
</evidence>
<dbReference type="Pfam" id="PF08490">
    <property type="entry name" value="DUF1744"/>
    <property type="match status" value="1"/>
</dbReference>
<dbReference type="EMBL" id="UYRR01033384">
    <property type="protein sequence ID" value="VDK58636.1"/>
    <property type="molecule type" value="Genomic_DNA"/>
</dbReference>
<evidence type="ECO:0000256" key="6">
    <source>
        <dbReference type="RuleBase" id="RU365029"/>
    </source>
</evidence>
<dbReference type="InterPro" id="IPR054475">
    <property type="entry name" value="Znf-DPOE"/>
</dbReference>